<feature type="region of interest" description="Disordered" evidence="6">
    <location>
        <begin position="455"/>
        <end position="481"/>
    </location>
</feature>
<dbReference type="Gene3D" id="1.25.40.90">
    <property type="match status" value="1"/>
</dbReference>
<comment type="caution">
    <text evidence="10">The sequence shown here is derived from an EMBL/GenBank/DDBJ whole genome shotgun (WGS) entry which is preliminary data.</text>
</comment>
<accession>A0A1Y2HZU4</accession>
<dbReference type="OrthoDB" id="2018246at2759"/>
<dbReference type="GO" id="GO:0005829">
    <property type="term" value="C:cytosol"/>
    <property type="evidence" value="ECO:0007669"/>
    <property type="project" value="GOC"/>
</dbReference>
<dbReference type="Pfam" id="PF03127">
    <property type="entry name" value="GAT"/>
    <property type="match status" value="1"/>
</dbReference>
<protein>
    <recommendedName>
        <fullName evidence="12">VHS domain-domain-containing protein</fullName>
    </recommendedName>
</protein>
<dbReference type="GO" id="GO:0005802">
    <property type="term" value="C:trans-Golgi network"/>
    <property type="evidence" value="ECO:0007669"/>
    <property type="project" value="TreeGrafter"/>
</dbReference>
<evidence type="ECO:0000256" key="6">
    <source>
        <dbReference type="SAM" id="MobiDB-lite"/>
    </source>
</evidence>
<dbReference type="InterPro" id="IPR013041">
    <property type="entry name" value="Clathrin_app_Ig-like_sf"/>
</dbReference>
<organism evidence="10 11">
    <name type="scientific">Catenaria anguillulae PL171</name>
    <dbReference type="NCBI Taxonomy" id="765915"/>
    <lineage>
        <taxon>Eukaryota</taxon>
        <taxon>Fungi</taxon>
        <taxon>Fungi incertae sedis</taxon>
        <taxon>Blastocladiomycota</taxon>
        <taxon>Blastocladiomycetes</taxon>
        <taxon>Blastocladiales</taxon>
        <taxon>Catenariaceae</taxon>
        <taxon>Catenaria</taxon>
    </lineage>
</organism>
<evidence type="ECO:0000256" key="4">
    <source>
        <dbReference type="ARBA" id="ARBA00023034"/>
    </source>
</evidence>
<keyword evidence="11" id="KW-1185">Reference proteome</keyword>
<gene>
    <name evidence="10" type="ORF">BCR44DRAFT_1427520</name>
</gene>
<dbReference type="InterPro" id="IPR041198">
    <property type="entry name" value="GGA_N-GAT"/>
</dbReference>
<dbReference type="PANTHER" id="PTHR47180">
    <property type="entry name" value="ADP-RIBOSYLATION FACTOR-BINDING PROTEIN GGA1-RELATED"/>
    <property type="match status" value="1"/>
</dbReference>
<evidence type="ECO:0000313" key="11">
    <source>
        <dbReference type="Proteomes" id="UP000193411"/>
    </source>
</evidence>
<comment type="subcellular location">
    <subcellularLocation>
        <location evidence="1">Golgi apparatus</location>
        <location evidence="1">trans-Golgi network</location>
    </subcellularLocation>
</comment>
<dbReference type="Proteomes" id="UP000193411">
    <property type="component" value="Unassembled WGS sequence"/>
</dbReference>
<dbReference type="Pfam" id="PF18308">
    <property type="entry name" value="GGA_N-GAT"/>
    <property type="match status" value="1"/>
</dbReference>
<evidence type="ECO:0000259" key="8">
    <source>
        <dbReference type="PROSITE" id="PS50180"/>
    </source>
</evidence>
<dbReference type="SUPFAM" id="SSF49348">
    <property type="entry name" value="Clathrin adaptor appendage domain"/>
    <property type="match status" value="1"/>
</dbReference>
<dbReference type="SMART" id="SM00288">
    <property type="entry name" value="VHS"/>
    <property type="match status" value="1"/>
</dbReference>
<comment type="function">
    <text evidence="5">May play a role in the regulation of membrane traffic through the trans-Golgi network.</text>
</comment>
<evidence type="ECO:0000256" key="5">
    <source>
        <dbReference type="ARBA" id="ARBA00053552"/>
    </source>
</evidence>
<dbReference type="Gene3D" id="1.20.58.160">
    <property type="match status" value="1"/>
</dbReference>
<dbReference type="GO" id="GO:0043130">
    <property type="term" value="F:ubiquitin binding"/>
    <property type="evidence" value="ECO:0007669"/>
    <property type="project" value="InterPro"/>
</dbReference>
<evidence type="ECO:0000256" key="1">
    <source>
        <dbReference type="ARBA" id="ARBA00004601"/>
    </source>
</evidence>
<proteinExistence type="predicted"/>
<dbReference type="PROSITE" id="PS50180">
    <property type="entry name" value="GAE"/>
    <property type="match status" value="1"/>
</dbReference>
<dbReference type="EMBL" id="MCFL01000006">
    <property type="protein sequence ID" value="ORZ39251.1"/>
    <property type="molecule type" value="Genomic_DNA"/>
</dbReference>
<keyword evidence="4" id="KW-0333">Golgi apparatus</keyword>
<evidence type="ECO:0008006" key="12">
    <source>
        <dbReference type="Google" id="ProtNLM"/>
    </source>
</evidence>
<dbReference type="InterPro" id="IPR038425">
    <property type="entry name" value="GAT_sf"/>
</dbReference>
<dbReference type="PANTHER" id="PTHR47180:SF1">
    <property type="entry name" value="ADP-RIBOSYLATION FACTOR-BINDING PROTEIN GGA1-RELATED"/>
    <property type="match status" value="1"/>
</dbReference>
<reference evidence="10 11" key="1">
    <citation type="submission" date="2016-07" db="EMBL/GenBank/DDBJ databases">
        <title>Pervasive Adenine N6-methylation of Active Genes in Fungi.</title>
        <authorList>
            <consortium name="DOE Joint Genome Institute"/>
            <person name="Mondo S.J."/>
            <person name="Dannebaum R.O."/>
            <person name="Kuo R.C."/>
            <person name="Labutti K."/>
            <person name="Haridas S."/>
            <person name="Kuo A."/>
            <person name="Salamov A."/>
            <person name="Ahrendt S.R."/>
            <person name="Lipzen A."/>
            <person name="Sullivan W."/>
            <person name="Andreopoulos W.B."/>
            <person name="Clum A."/>
            <person name="Lindquist E."/>
            <person name="Daum C."/>
            <person name="Ramamoorthy G.K."/>
            <person name="Gryganskyi A."/>
            <person name="Culley D."/>
            <person name="Magnuson J.K."/>
            <person name="James T.Y."/>
            <person name="O'Malley M.A."/>
            <person name="Stajich J.E."/>
            <person name="Spatafora J.W."/>
            <person name="Visel A."/>
            <person name="Grigoriev I.V."/>
        </authorList>
    </citation>
    <scope>NUCLEOTIDE SEQUENCE [LARGE SCALE GENOMIC DNA]</scope>
    <source>
        <strain evidence="10 11">PL171</strain>
    </source>
</reference>
<dbReference type="SUPFAM" id="SSF48464">
    <property type="entry name" value="ENTH/VHS domain"/>
    <property type="match status" value="1"/>
</dbReference>
<dbReference type="GO" id="GO:0006895">
    <property type="term" value="P:Golgi to endosome transport"/>
    <property type="evidence" value="ECO:0007669"/>
    <property type="project" value="TreeGrafter"/>
</dbReference>
<dbReference type="InterPro" id="IPR008942">
    <property type="entry name" value="ENTH_VHS"/>
</dbReference>
<evidence type="ECO:0000313" key="10">
    <source>
        <dbReference type="EMBL" id="ORZ39251.1"/>
    </source>
</evidence>
<dbReference type="InterPro" id="IPR004152">
    <property type="entry name" value="GAT_dom"/>
</dbReference>
<feature type="compositionally biased region" description="Low complexity" evidence="6">
    <location>
        <begin position="335"/>
        <end position="350"/>
    </location>
</feature>
<evidence type="ECO:0000259" key="9">
    <source>
        <dbReference type="PROSITE" id="PS50909"/>
    </source>
</evidence>
<keyword evidence="3" id="KW-0653">Protein transport</keyword>
<dbReference type="GO" id="GO:0035091">
    <property type="term" value="F:phosphatidylinositol binding"/>
    <property type="evidence" value="ECO:0007669"/>
    <property type="project" value="InterPro"/>
</dbReference>
<feature type="domain" description="GAT" evidence="9">
    <location>
        <begin position="204"/>
        <end position="328"/>
    </location>
</feature>
<feature type="compositionally biased region" description="Low complexity" evidence="6">
    <location>
        <begin position="455"/>
        <end position="478"/>
    </location>
</feature>
<evidence type="ECO:0000256" key="3">
    <source>
        <dbReference type="ARBA" id="ARBA00022927"/>
    </source>
</evidence>
<dbReference type="InterPro" id="IPR052653">
    <property type="entry name" value="ARF-binding"/>
</dbReference>
<keyword evidence="2" id="KW-0813">Transport</keyword>
<dbReference type="Gene3D" id="1.20.5.170">
    <property type="match status" value="1"/>
</dbReference>
<dbReference type="InterPro" id="IPR002014">
    <property type="entry name" value="VHS_dom"/>
</dbReference>
<dbReference type="FunFam" id="1.25.40.90:FF:000008">
    <property type="entry name" value="VHS domain protein"/>
    <property type="match status" value="1"/>
</dbReference>
<dbReference type="SUPFAM" id="SSF89009">
    <property type="entry name" value="GAT-like domain"/>
    <property type="match status" value="1"/>
</dbReference>
<name>A0A1Y2HZU4_9FUNG</name>
<dbReference type="CDD" id="cd16998">
    <property type="entry name" value="VHS_GGA_fungi"/>
    <property type="match status" value="1"/>
</dbReference>
<sequence length="578" mass="62413">MALNNLFSSTIQAVSGVAQAINQLSLPVQRTPIDDQIESACNPNRYEPDLARNLEICDIINTKGGSYPRDAAMSIVRLVNNRNDNVSSLALELLDICVKNCGFPFQLQVASKEFLNELVKRFPEKPPLVYPRNQRRILELINQWQLTFVQNGKYKDDLRHIGDMYRLLLSKGYRFPGVAQSQVAVLTQPAETLRSADEMEEEDTIVKKAKLQELLRRARPGDLEEANRLMKELVGEEGQVDYKAKEREELDRIEDKTKMLESVLQGIGTAAELHQADGVEDLFIQCKAAQVKVVKLIESREDDDHLQRLLNLNDLLNRVVQRYSTIEHGGPVSPAPQQSSLISLSPTTSPHAKPAQAPAGPVNVMDDLLGLSFGGVQAGSGGIAPPSYQLTAGGNGSMSLLDEGAIFLGNNSPVRGMSPHVTSMTPPLFGASSSPPTVSTASPPNTGAIDILGLATPPTSAGTPTAATSSARSGSPATHHSRPGHVDVYCAFSNRTLTPILSLSWQVAASKGVTLRMEPLSAQVLPPSSTNGAFNKFGADFDPATVSLTDAKVKFRLGFMSNGVNLEQEGVFSLVPSS</sequence>
<feature type="region of interest" description="Disordered" evidence="6">
    <location>
        <begin position="327"/>
        <end position="360"/>
    </location>
</feature>
<dbReference type="GO" id="GO:0006896">
    <property type="term" value="P:Golgi to vacuole transport"/>
    <property type="evidence" value="ECO:0007669"/>
    <property type="project" value="UniProtKB-ARBA"/>
</dbReference>
<evidence type="ECO:0000259" key="7">
    <source>
        <dbReference type="PROSITE" id="PS50179"/>
    </source>
</evidence>
<feature type="domain" description="VHS" evidence="7">
    <location>
        <begin position="40"/>
        <end position="176"/>
    </location>
</feature>
<dbReference type="GO" id="GO:0043328">
    <property type="term" value="P:protein transport to vacuole involved in ubiquitin-dependent protein catabolic process via the multivesicular body sorting pathway"/>
    <property type="evidence" value="ECO:0007669"/>
    <property type="project" value="TreeGrafter"/>
</dbReference>
<dbReference type="PROSITE" id="PS50179">
    <property type="entry name" value="VHS"/>
    <property type="match status" value="1"/>
</dbReference>
<feature type="domain" description="GAE" evidence="8">
    <location>
        <begin position="454"/>
        <end position="576"/>
    </location>
</feature>
<dbReference type="AlphaFoldDB" id="A0A1Y2HZU4"/>
<dbReference type="Gene3D" id="2.60.40.1230">
    <property type="match status" value="1"/>
</dbReference>
<dbReference type="STRING" id="765915.A0A1Y2HZU4"/>
<dbReference type="Pfam" id="PF00790">
    <property type="entry name" value="VHS"/>
    <property type="match status" value="1"/>
</dbReference>
<dbReference type="PROSITE" id="PS50909">
    <property type="entry name" value="GAT"/>
    <property type="match status" value="1"/>
</dbReference>
<evidence type="ECO:0000256" key="2">
    <source>
        <dbReference type="ARBA" id="ARBA00022448"/>
    </source>
</evidence>
<dbReference type="InterPro" id="IPR008153">
    <property type="entry name" value="GAE_dom"/>
</dbReference>